<evidence type="ECO:0000313" key="4">
    <source>
        <dbReference type="EMBL" id="MBK8574032.1"/>
    </source>
</evidence>
<sequence length="376" mass="41079">MRLLRSLALGAALAAVPLAFTLGCDRKSGAEAETKDLVKQVTEAEKAESQAQGAAKAQSEAMAKAGVQPGPSVQLSEAQRSLLETRVKAEKDNGVAALLQEILDRDKQIGELNAKVAKLRADLPKPQVAGEKDNHFAMAVRYLKGRGLGEDKAKELAARANLMEELQPGWQVYHQYVDGTYLTTVTQGRATVGPAEYVRTQRVALERDKEDTMLIAHGLADEVQSLVAQRQKVQEEVDALRSEKTSLLSQVNELSTLSQTQKSKLNSMHYLVGRRKQLEEDGVIVVPVFAKDRMGPKAVAAKFDKDLPLDGPNPEVTIKAADLGLKTLSKVSVIPGSLEKDRHYAVVISEDRTSARVRILDAERLRNDRVVFAVTD</sequence>
<gene>
    <name evidence="4" type="ORF">IPN91_15745</name>
</gene>
<comment type="caution">
    <text evidence="4">The sequence shown here is derived from an EMBL/GenBank/DDBJ whole genome shotgun (WGS) entry which is preliminary data.</text>
</comment>
<feature type="coiled-coil region" evidence="1">
    <location>
        <begin position="216"/>
        <end position="250"/>
    </location>
</feature>
<evidence type="ECO:0000256" key="3">
    <source>
        <dbReference type="SAM" id="SignalP"/>
    </source>
</evidence>
<evidence type="ECO:0000313" key="5">
    <source>
        <dbReference type="Proteomes" id="UP000709959"/>
    </source>
</evidence>
<feature type="signal peptide" evidence="3">
    <location>
        <begin position="1"/>
        <end position="21"/>
    </location>
</feature>
<name>A0A936F4L8_9BACT</name>
<feature type="chain" id="PRO_5037497970" evidence="3">
    <location>
        <begin position="22"/>
        <end position="376"/>
    </location>
</feature>
<organism evidence="4 5">
    <name type="scientific">Candidatus Geothrix odensensis</name>
    <dbReference type="NCBI Taxonomy" id="2954440"/>
    <lineage>
        <taxon>Bacteria</taxon>
        <taxon>Pseudomonadati</taxon>
        <taxon>Acidobacteriota</taxon>
        <taxon>Holophagae</taxon>
        <taxon>Holophagales</taxon>
        <taxon>Holophagaceae</taxon>
        <taxon>Geothrix</taxon>
    </lineage>
</organism>
<evidence type="ECO:0000256" key="2">
    <source>
        <dbReference type="SAM" id="MobiDB-lite"/>
    </source>
</evidence>
<feature type="compositionally biased region" description="Low complexity" evidence="2">
    <location>
        <begin position="49"/>
        <end position="66"/>
    </location>
</feature>
<dbReference type="Proteomes" id="UP000709959">
    <property type="component" value="Unassembled WGS sequence"/>
</dbReference>
<protein>
    <submittedName>
        <fullName evidence="4">Uncharacterized protein</fullName>
    </submittedName>
</protein>
<evidence type="ECO:0000256" key="1">
    <source>
        <dbReference type="SAM" id="Coils"/>
    </source>
</evidence>
<dbReference type="AlphaFoldDB" id="A0A936F4L8"/>
<feature type="region of interest" description="Disordered" evidence="2">
    <location>
        <begin position="49"/>
        <end position="73"/>
    </location>
</feature>
<proteinExistence type="predicted"/>
<keyword evidence="1" id="KW-0175">Coiled coil</keyword>
<accession>A0A936F4L8</accession>
<dbReference type="PROSITE" id="PS51257">
    <property type="entry name" value="PROKAR_LIPOPROTEIN"/>
    <property type="match status" value="1"/>
</dbReference>
<keyword evidence="3" id="KW-0732">Signal</keyword>
<dbReference type="EMBL" id="JADKCH010000033">
    <property type="protein sequence ID" value="MBK8574032.1"/>
    <property type="molecule type" value="Genomic_DNA"/>
</dbReference>
<reference evidence="4 5" key="1">
    <citation type="submission" date="2020-10" db="EMBL/GenBank/DDBJ databases">
        <title>Connecting structure to function with the recovery of over 1000 high-quality activated sludge metagenome-assembled genomes encoding full-length rRNA genes using long-read sequencing.</title>
        <authorList>
            <person name="Singleton C.M."/>
            <person name="Petriglieri F."/>
            <person name="Kristensen J.M."/>
            <person name="Kirkegaard R.H."/>
            <person name="Michaelsen T.Y."/>
            <person name="Andersen M.H."/>
            <person name="Karst S.M."/>
            <person name="Dueholm M.S."/>
            <person name="Nielsen P.H."/>
            <person name="Albertsen M."/>
        </authorList>
    </citation>
    <scope>NUCLEOTIDE SEQUENCE [LARGE SCALE GENOMIC DNA]</scope>
    <source>
        <strain evidence="4">OdNE_18-Q3-R46-58_MAXAC.008</strain>
    </source>
</reference>